<protein>
    <submittedName>
        <fullName evidence="1">Uncharacterized protein</fullName>
    </submittedName>
</protein>
<name>A0AAX4L244_9CREN</name>
<proteinExistence type="predicted"/>
<accession>A0AAX4L244</accession>
<evidence type="ECO:0000313" key="1">
    <source>
        <dbReference type="EMBL" id="WWQ61069.1"/>
    </source>
</evidence>
<keyword evidence="2" id="KW-1185">Reference proteome</keyword>
<dbReference type="RefSeq" id="WP_338602829.1">
    <property type="nucleotide sequence ID" value="NZ_CP146016.1"/>
</dbReference>
<dbReference type="EMBL" id="CP146016">
    <property type="protein sequence ID" value="WWQ61069.1"/>
    <property type="molecule type" value="Genomic_DNA"/>
</dbReference>
<organism evidence="1 2">
    <name type="scientific">Sulfolobus tengchongensis</name>
    <dbReference type="NCBI Taxonomy" id="207809"/>
    <lineage>
        <taxon>Archaea</taxon>
        <taxon>Thermoproteota</taxon>
        <taxon>Thermoprotei</taxon>
        <taxon>Sulfolobales</taxon>
        <taxon>Sulfolobaceae</taxon>
        <taxon>Sulfolobus</taxon>
    </lineage>
</organism>
<dbReference type="AlphaFoldDB" id="A0AAX4L244"/>
<gene>
    <name evidence="1" type="ORF">V6M85_03015</name>
</gene>
<reference evidence="1 2" key="1">
    <citation type="submission" date="2024-02" db="EMBL/GenBank/DDBJ databases">
        <title>STSV induces naive adaptation in Sulfolobus.</title>
        <authorList>
            <person name="Xiang X."/>
            <person name="Song M."/>
        </authorList>
    </citation>
    <scope>NUCLEOTIDE SEQUENCE [LARGE SCALE GENOMIC DNA]</scope>
    <source>
        <strain evidence="1 2">RT2</strain>
    </source>
</reference>
<dbReference type="Proteomes" id="UP001432202">
    <property type="component" value="Chromosome"/>
</dbReference>
<evidence type="ECO:0000313" key="2">
    <source>
        <dbReference type="Proteomes" id="UP001432202"/>
    </source>
</evidence>
<dbReference type="GeneID" id="89335705"/>
<sequence length="95" mass="11845">MKLQVIGNYIYITMWDRQHRRPRRFYLGRKEELKRWEELFYFAKELKVSKEEIDDYLKYYYDKEKGITKDEYIIMSLVIGEMFWSGNIKRLSGKQ</sequence>